<dbReference type="PROSITE" id="PS00518">
    <property type="entry name" value="ZF_RING_1"/>
    <property type="match status" value="1"/>
</dbReference>
<evidence type="ECO:0000256" key="2">
    <source>
        <dbReference type="ARBA" id="ARBA00022771"/>
    </source>
</evidence>
<organism evidence="8 9">
    <name type="scientific">Patiria miniata</name>
    <name type="common">Bat star</name>
    <name type="synonym">Asterina miniata</name>
    <dbReference type="NCBI Taxonomy" id="46514"/>
    <lineage>
        <taxon>Eukaryota</taxon>
        <taxon>Metazoa</taxon>
        <taxon>Echinodermata</taxon>
        <taxon>Eleutherozoa</taxon>
        <taxon>Asterozoa</taxon>
        <taxon>Asteroidea</taxon>
        <taxon>Valvatacea</taxon>
        <taxon>Valvatida</taxon>
        <taxon>Asterinidae</taxon>
        <taxon>Patiria</taxon>
    </lineage>
</organism>
<dbReference type="InterPro" id="IPR001841">
    <property type="entry name" value="Znf_RING"/>
</dbReference>
<evidence type="ECO:0000256" key="1">
    <source>
        <dbReference type="ARBA" id="ARBA00022723"/>
    </source>
</evidence>
<keyword evidence="9" id="KW-1185">Reference proteome</keyword>
<evidence type="ECO:0000259" key="6">
    <source>
        <dbReference type="PROSITE" id="PS50089"/>
    </source>
</evidence>
<evidence type="ECO:0000313" key="9">
    <source>
        <dbReference type="Proteomes" id="UP000887568"/>
    </source>
</evidence>
<feature type="domain" description="RING-type" evidence="6">
    <location>
        <begin position="20"/>
        <end position="64"/>
    </location>
</feature>
<dbReference type="InterPro" id="IPR011042">
    <property type="entry name" value="6-blade_b-propeller_TolB-like"/>
</dbReference>
<accession>A0A914A8M4</accession>
<dbReference type="Pfam" id="PF00097">
    <property type="entry name" value="zf-C3HC4"/>
    <property type="match status" value="1"/>
</dbReference>
<keyword evidence="5" id="KW-0175">Coiled coil</keyword>
<reference evidence="8" key="1">
    <citation type="submission" date="2022-11" db="UniProtKB">
        <authorList>
            <consortium name="EnsemblMetazoa"/>
        </authorList>
    </citation>
    <scope>IDENTIFICATION</scope>
</reference>
<dbReference type="EnsemblMetazoa" id="XM_038203831.1">
    <property type="protein sequence ID" value="XP_038059759.1"/>
    <property type="gene ID" value="LOC119730800"/>
</dbReference>
<keyword evidence="1" id="KW-0479">Metal-binding</keyword>
<dbReference type="SUPFAM" id="SSF57845">
    <property type="entry name" value="B-box zinc-binding domain"/>
    <property type="match status" value="1"/>
</dbReference>
<feature type="domain" description="B box-type" evidence="7">
    <location>
        <begin position="101"/>
        <end position="148"/>
    </location>
</feature>
<name>A0A914A8M4_PATMI</name>
<dbReference type="Proteomes" id="UP000887568">
    <property type="component" value="Unplaced"/>
</dbReference>
<evidence type="ECO:0000256" key="3">
    <source>
        <dbReference type="ARBA" id="ARBA00022833"/>
    </source>
</evidence>
<feature type="domain" description="B box-type" evidence="7">
    <location>
        <begin position="163"/>
        <end position="204"/>
    </location>
</feature>
<dbReference type="GeneID" id="119730800"/>
<evidence type="ECO:0000256" key="5">
    <source>
        <dbReference type="SAM" id="Coils"/>
    </source>
</evidence>
<keyword evidence="2 4" id="KW-0863">Zinc-finger</keyword>
<dbReference type="SUPFAM" id="SSF63829">
    <property type="entry name" value="Calcium-dependent phosphotriesterase"/>
    <property type="match status" value="1"/>
</dbReference>
<dbReference type="PANTHER" id="PTHR25462">
    <property type="entry name" value="BONUS, ISOFORM C-RELATED"/>
    <property type="match status" value="1"/>
</dbReference>
<dbReference type="PROSITE" id="PS50119">
    <property type="entry name" value="ZF_BBOX"/>
    <property type="match status" value="2"/>
</dbReference>
<dbReference type="OMA" id="DTWILAT"/>
<dbReference type="GO" id="GO:0008270">
    <property type="term" value="F:zinc ion binding"/>
    <property type="evidence" value="ECO:0007669"/>
    <property type="project" value="UniProtKB-KW"/>
</dbReference>
<dbReference type="InterPro" id="IPR000315">
    <property type="entry name" value="Znf_B-box"/>
</dbReference>
<dbReference type="SMART" id="SM00336">
    <property type="entry name" value="BBOX"/>
    <property type="match status" value="2"/>
</dbReference>
<evidence type="ECO:0000313" key="8">
    <source>
        <dbReference type="EnsemblMetazoa" id="XP_038059759.1"/>
    </source>
</evidence>
<sequence>MATGGTAEVLGKIGERHLECSICSTRFNAPKFLDCLHTFCFNCLQNLRQGEDPQGVKLKCPLCRRETILGKNGVEDLPTNLTLSALVEEFTVQEQLLKGQGSEIKCQSCDEQKHASSFCVECCHFLCQDCYRAHERLAITKSHKTYTMAQLQSGEVAYKSKLRKEPKCDKHVDQNLNVYCKTCETLICTTCSVLKHEKHSRTEISKTFEECKQKIAKLMTEGEEKKATLSNAHVCIVKSRQKLDSMFEATIEKISQKADKEVARIRKMEQGTRETEQKLKKEAEEIYEDRVQRFETTINSNKEQIKEVEQTLDEVYKIMKEEIQTQILDLQAKLFQNLKELIKKQSKTVPEKLHFIDFQERDEKTLGRLFLKDEWRLEKQMAYETNSVAGFSNEVVTVERYQGKLVSHVPTSNPQSPFLFRKLEIPDLRRPQQVAVNRLDQLIIINGRVVKTFNREYQLLHQFQLESGFNHRPTCLAVDDNNQIAVGYQVMQEISLHRSYGTLLKKLPAPGISDQLAISNQHLIYIKLYEGKMVALDYNGNKAFEVDVKGPKSVCCDSQGNIYILVSTPHIDQQNIKIFSPDGQKMGYLPVSNTDDLPRYALCMAFTPSGDLVIGTYDMLRIFQRV</sequence>
<dbReference type="Gene3D" id="3.30.40.10">
    <property type="entry name" value="Zinc/RING finger domain, C3HC4 (zinc finger)"/>
    <property type="match status" value="1"/>
</dbReference>
<dbReference type="InterPro" id="IPR018957">
    <property type="entry name" value="Znf_C3HC4_RING-type"/>
</dbReference>
<dbReference type="CDD" id="cd19756">
    <property type="entry name" value="Bbox2"/>
    <property type="match status" value="1"/>
</dbReference>
<dbReference type="Gene3D" id="4.10.830.40">
    <property type="match status" value="1"/>
</dbReference>
<dbReference type="InterPro" id="IPR013083">
    <property type="entry name" value="Znf_RING/FYVE/PHD"/>
</dbReference>
<dbReference type="InterPro" id="IPR047153">
    <property type="entry name" value="TRIM45/56/19-like"/>
</dbReference>
<dbReference type="OrthoDB" id="5351233at2759"/>
<dbReference type="Gene3D" id="3.30.160.60">
    <property type="entry name" value="Classic Zinc Finger"/>
    <property type="match status" value="1"/>
</dbReference>
<proteinExistence type="predicted"/>
<dbReference type="Pfam" id="PF00643">
    <property type="entry name" value="zf-B_box"/>
    <property type="match status" value="1"/>
</dbReference>
<dbReference type="SUPFAM" id="SSF57850">
    <property type="entry name" value="RING/U-box"/>
    <property type="match status" value="1"/>
</dbReference>
<evidence type="ECO:0000256" key="4">
    <source>
        <dbReference type="PROSITE-ProRule" id="PRU00024"/>
    </source>
</evidence>
<evidence type="ECO:0000259" key="7">
    <source>
        <dbReference type="PROSITE" id="PS50119"/>
    </source>
</evidence>
<dbReference type="PANTHER" id="PTHR25462:SF296">
    <property type="entry name" value="MEIOTIC P26, ISOFORM F"/>
    <property type="match status" value="1"/>
</dbReference>
<keyword evidence="3" id="KW-0862">Zinc</keyword>
<dbReference type="RefSeq" id="XP_038059759.1">
    <property type="nucleotide sequence ID" value="XM_038203831.1"/>
</dbReference>
<dbReference type="Gene3D" id="2.120.10.30">
    <property type="entry name" value="TolB, C-terminal domain"/>
    <property type="match status" value="1"/>
</dbReference>
<dbReference type="PROSITE" id="PS50089">
    <property type="entry name" value="ZF_RING_2"/>
    <property type="match status" value="1"/>
</dbReference>
<dbReference type="SMART" id="SM00184">
    <property type="entry name" value="RING"/>
    <property type="match status" value="2"/>
</dbReference>
<protein>
    <submittedName>
        <fullName evidence="8">Uncharacterized protein</fullName>
    </submittedName>
</protein>
<feature type="coiled-coil region" evidence="5">
    <location>
        <begin position="265"/>
        <end position="311"/>
    </location>
</feature>
<dbReference type="AlphaFoldDB" id="A0A914A8M4"/>
<dbReference type="InterPro" id="IPR017907">
    <property type="entry name" value="Znf_RING_CS"/>
</dbReference>